<dbReference type="Gramene" id="LPERR11G06680.2">
    <property type="protein sequence ID" value="LPERR11G06680.2"/>
    <property type="gene ID" value="LPERR11G06680"/>
</dbReference>
<keyword evidence="1" id="KW-0732">Signal</keyword>
<accession>A0A0D9XQJ7</accession>
<proteinExistence type="predicted"/>
<feature type="signal peptide" evidence="1">
    <location>
        <begin position="1"/>
        <end position="36"/>
    </location>
</feature>
<sequence length="97" mass="10532">MAPLRRRPHPFDGVRKFGFTALVLCLAPNLPPQSEGANEVEKTTYGGGEEVEGYEGEVLFISQKPTLAYAALIGVDGALKNKWVWDQVSGCLHMVAS</sequence>
<dbReference type="Proteomes" id="UP000032180">
    <property type="component" value="Chromosome 11"/>
</dbReference>
<organism evidence="2 3">
    <name type="scientific">Leersia perrieri</name>
    <dbReference type="NCBI Taxonomy" id="77586"/>
    <lineage>
        <taxon>Eukaryota</taxon>
        <taxon>Viridiplantae</taxon>
        <taxon>Streptophyta</taxon>
        <taxon>Embryophyta</taxon>
        <taxon>Tracheophyta</taxon>
        <taxon>Spermatophyta</taxon>
        <taxon>Magnoliopsida</taxon>
        <taxon>Liliopsida</taxon>
        <taxon>Poales</taxon>
        <taxon>Poaceae</taxon>
        <taxon>BOP clade</taxon>
        <taxon>Oryzoideae</taxon>
        <taxon>Oryzeae</taxon>
        <taxon>Oryzinae</taxon>
        <taxon>Leersia</taxon>
    </lineage>
</organism>
<dbReference type="EnsemblPlants" id="LPERR11G06680.2">
    <property type="protein sequence ID" value="LPERR11G06680.2"/>
    <property type="gene ID" value="LPERR11G06680"/>
</dbReference>
<dbReference type="HOGENOM" id="CLU_2349799_0_0_1"/>
<keyword evidence="3" id="KW-1185">Reference proteome</keyword>
<feature type="chain" id="PRO_5002350320" evidence="1">
    <location>
        <begin position="37"/>
        <end position="97"/>
    </location>
</feature>
<evidence type="ECO:0000313" key="2">
    <source>
        <dbReference type="EnsemblPlants" id="LPERR11G06680.2"/>
    </source>
</evidence>
<protein>
    <submittedName>
        <fullName evidence="2">Uncharacterized protein</fullName>
    </submittedName>
</protein>
<reference evidence="2" key="3">
    <citation type="submission" date="2015-04" db="UniProtKB">
        <authorList>
            <consortium name="EnsemblPlants"/>
        </authorList>
    </citation>
    <scope>IDENTIFICATION</scope>
</reference>
<name>A0A0D9XQJ7_9ORYZ</name>
<evidence type="ECO:0000313" key="3">
    <source>
        <dbReference type="Proteomes" id="UP000032180"/>
    </source>
</evidence>
<evidence type="ECO:0000256" key="1">
    <source>
        <dbReference type="SAM" id="SignalP"/>
    </source>
</evidence>
<reference evidence="3" key="2">
    <citation type="submission" date="2013-12" db="EMBL/GenBank/DDBJ databases">
        <authorList>
            <person name="Yu Y."/>
            <person name="Lee S."/>
            <person name="de Baynast K."/>
            <person name="Wissotski M."/>
            <person name="Liu L."/>
            <person name="Talag J."/>
            <person name="Goicoechea J."/>
            <person name="Angelova A."/>
            <person name="Jetty R."/>
            <person name="Kudrna D."/>
            <person name="Golser W."/>
            <person name="Rivera L."/>
            <person name="Zhang J."/>
            <person name="Wing R."/>
        </authorList>
    </citation>
    <scope>NUCLEOTIDE SEQUENCE</scope>
</reference>
<reference evidence="2 3" key="1">
    <citation type="submission" date="2012-08" db="EMBL/GenBank/DDBJ databases">
        <title>Oryza genome evolution.</title>
        <authorList>
            <person name="Wing R.A."/>
        </authorList>
    </citation>
    <scope>NUCLEOTIDE SEQUENCE</scope>
</reference>
<dbReference type="AlphaFoldDB" id="A0A0D9XQJ7"/>